<evidence type="ECO:0000313" key="2">
    <source>
        <dbReference type="Proteomes" id="UP000005239"/>
    </source>
</evidence>
<reference evidence="2" key="1">
    <citation type="journal article" date="2008" name="Nat. Genet.">
        <title>The Pristionchus pacificus genome provides a unique perspective on nematode lifestyle and parasitism.</title>
        <authorList>
            <person name="Dieterich C."/>
            <person name="Clifton S.W."/>
            <person name="Schuster L.N."/>
            <person name="Chinwalla A."/>
            <person name="Delehaunty K."/>
            <person name="Dinkelacker I."/>
            <person name="Fulton L."/>
            <person name="Fulton R."/>
            <person name="Godfrey J."/>
            <person name="Minx P."/>
            <person name="Mitreva M."/>
            <person name="Roeseler W."/>
            <person name="Tian H."/>
            <person name="Witte H."/>
            <person name="Yang S.P."/>
            <person name="Wilson R.K."/>
            <person name="Sommer R.J."/>
        </authorList>
    </citation>
    <scope>NUCLEOTIDE SEQUENCE [LARGE SCALE GENOMIC DNA]</scope>
    <source>
        <strain evidence="2">PS312</strain>
    </source>
</reference>
<accession>A0A2A6C7M2</accession>
<dbReference type="AlphaFoldDB" id="A0A2A6C7M2"/>
<name>A0A2A6C7M2_PRIPA</name>
<keyword evidence="2" id="KW-1185">Reference proteome</keyword>
<dbReference type="EnsemblMetazoa" id="PPA26462.1">
    <property type="protein sequence ID" value="PPA26462.1"/>
    <property type="gene ID" value="WBGene00116016"/>
</dbReference>
<gene>
    <name evidence="1" type="primary">WBGene00116016</name>
</gene>
<sequence length="107" mass="12108">MSSSQRNVLPPVSSYSYNHCMSALVAQERSLGTTDASMDYEAEVFGRSRRFIFPCCLPPTQFCCFWALFIFVALLLITVVLIISFEEPHRWKGNVTSLFGKNLSEMA</sequence>
<reference evidence="1" key="2">
    <citation type="submission" date="2022-06" db="UniProtKB">
        <authorList>
            <consortium name="EnsemblMetazoa"/>
        </authorList>
    </citation>
    <scope>IDENTIFICATION</scope>
    <source>
        <strain evidence="1">PS312</strain>
    </source>
</reference>
<protein>
    <submittedName>
        <fullName evidence="1">Uncharacterized protein</fullName>
    </submittedName>
</protein>
<proteinExistence type="predicted"/>
<accession>A0A8R1UHW3</accession>
<dbReference type="Proteomes" id="UP000005239">
    <property type="component" value="Unassembled WGS sequence"/>
</dbReference>
<evidence type="ECO:0000313" key="1">
    <source>
        <dbReference type="EnsemblMetazoa" id="PPA26462.1"/>
    </source>
</evidence>
<organism evidence="1 2">
    <name type="scientific">Pristionchus pacificus</name>
    <name type="common">Parasitic nematode worm</name>
    <dbReference type="NCBI Taxonomy" id="54126"/>
    <lineage>
        <taxon>Eukaryota</taxon>
        <taxon>Metazoa</taxon>
        <taxon>Ecdysozoa</taxon>
        <taxon>Nematoda</taxon>
        <taxon>Chromadorea</taxon>
        <taxon>Rhabditida</taxon>
        <taxon>Rhabditina</taxon>
        <taxon>Diplogasteromorpha</taxon>
        <taxon>Diplogasteroidea</taxon>
        <taxon>Neodiplogasteridae</taxon>
        <taxon>Pristionchus</taxon>
    </lineage>
</organism>